<gene>
    <name evidence="1" type="ORF">ENL91_01485</name>
</gene>
<evidence type="ECO:0000313" key="1">
    <source>
        <dbReference type="EMBL" id="HHI48825.1"/>
    </source>
</evidence>
<dbReference type="InterPro" id="IPR002504">
    <property type="entry name" value="NADK"/>
</dbReference>
<dbReference type="PANTHER" id="PTHR40697:SF2">
    <property type="entry name" value="ATP-NAD KINASE-RELATED"/>
    <property type="match status" value="1"/>
</dbReference>
<dbReference type="PANTHER" id="PTHR40697">
    <property type="entry name" value="ACETOIN CATABOLISM PROTEIN X"/>
    <property type="match status" value="1"/>
</dbReference>
<dbReference type="GO" id="GO:0003951">
    <property type="term" value="F:NAD+ kinase activity"/>
    <property type="evidence" value="ECO:0007669"/>
    <property type="project" value="InterPro"/>
</dbReference>
<dbReference type="InterPro" id="IPR016064">
    <property type="entry name" value="NAD/diacylglycerol_kinase_sf"/>
</dbReference>
<dbReference type="Pfam" id="PF01513">
    <property type="entry name" value="NAD_kinase"/>
    <property type="match status" value="1"/>
</dbReference>
<dbReference type="GO" id="GO:0006741">
    <property type="term" value="P:NADP+ biosynthetic process"/>
    <property type="evidence" value="ECO:0007669"/>
    <property type="project" value="InterPro"/>
</dbReference>
<dbReference type="InterPro" id="IPR011386">
    <property type="entry name" value="Put_ATP-NAD_kin"/>
</dbReference>
<keyword evidence="1" id="KW-0418">Kinase</keyword>
<name>A0A7J3UY89_9CREN</name>
<reference evidence="1" key="1">
    <citation type="journal article" date="2020" name="mSystems">
        <title>Genome- and Community-Level Interaction Insights into Carbon Utilization and Element Cycling Functions of Hydrothermarchaeota in Hydrothermal Sediment.</title>
        <authorList>
            <person name="Zhou Z."/>
            <person name="Liu Y."/>
            <person name="Xu W."/>
            <person name="Pan J."/>
            <person name="Luo Z.H."/>
            <person name="Li M."/>
        </authorList>
    </citation>
    <scope>NUCLEOTIDE SEQUENCE [LARGE SCALE GENOMIC DNA]</scope>
    <source>
        <strain evidence="1">SpSt-1038</strain>
    </source>
</reference>
<keyword evidence="1" id="KW-0808">Transferase</keyword>
<organism evidence="1">
    <name type="scientific">Candidatus Methanosuratincola petrocarbonis</name>
    <name type="common">ex Vanwonterghem et al. 2016</name>
    <dbReference type="NCBI Taxonomy" id="1867261"/>
    <lineage>
        <taxon>Archaea</taxon>
        <taxon>Thermoproteota</taxon>
        <taxon>Methanosuratincolia</taxon>
        <taxon>Candidatus Methanomethylicales</taxon>
        <taxon>Candidatus Methanomethylicaceae</taxon>
        <taxon>Candidatus Methanosuratincola (ex Vanwonterghem et al. 2016)</taxon>
    </lineage>
</organism>
<dbReference type="Pfam" id="PF20143">
    <property type="entry name" value="NAD_kinase_C"/>
    <property type="match status" value="1"/>
</dbReference>
<protein>
    <submittedName>
        <fullName evidence="1">ATP-NAD kinase</fullName>
    </submittedName>
</protein>
<comment type="caution">
    <text evidence="1">The sequence shown here is derived from an EMBL/GenBank/DDBJ whole genome shotgun (WGS) entry which is preliminary data.</text>
</comment>
<proteinExistence type="predicted"/>
<accession>A0A7J3UY89</accession>
<dbReference type="InterPro" id="IPR039065">
    <property type="entry name" value="AcoX-like"/>
</dbReference>
<sequence>MAPGIRKAGLIINPVAGMGGAVGLKGTDGLVERAIQLGAAKVSVGRATRFLEKLKPLGVAIDFLTCPGEMGEDAFRRASLPFRMVQGMERKARTTSEDTKLAASRMLEEGVEVIAFCGGDGTARDILNTVGDKVPVIGIPAGVKMHSGVFAVSPEAAAWILVRFLWGELPLKEAEVADVDEEAFRQGRVSSRIYGYMSVPYDPERIQGIKVASQPGDEVSENALAIARWIVEGMEGGVTYVLGPGSTVKKINQVLGIDGSQLGVDIVRDKALVAADAPEEIIFRNVEDRKAKIIVSPIGNQGFIFGRGNQQISPRVIRVVGKENVVVVATREKLRWTRSLRVDTGDPELDAHLLGPIRVIADYNFAKMMMVKGIE</sequence>
<dbReference type="EMBL" id="DRVT01000017">
    <property type="protein sequence ID" value="HHI48825.1"/>
    <property type="molecule type" value="Genomic_DNA"/>
</dbReference>
<dbReference type="InterPro" id="IPR017438">
    <property type="entry name" value="ATP-NAD_kinase_N"/>
</dbReference>
<dbReference type="AlphaFoldDB" id="A0A7J3UY89"/>
<dbReference type="PIRSF" id="PIRSF016907">
    <property type="entry name" value="Kin_ATP-NAD"/>
    <property type="match status" value="1"/>
</dbReference>
<dbReference type="Gene3D" id="3.40.50.10330">
    <property type="entry name" value="Probable inorganic polyphosphate/atp-NAD kinase, domain 1"/>
    <property type="match status" value="1"/>
</dbReference>
<dbReference type="SUPFAM" id="SSF111331">
    <property type="entry name" value="NAD kinase/diacylglycerol kinase-like"/>
    <property type="match status" value="1"/>
</dbReference>